<feature type="region of interest" description="Disordered" evidence="1">
    <location>
        <begin position="1"/>
        <end position="26"/>
    </location>
</feature>
<organism evidence="2 3">
    <name type="scientific">Coccidioides immitis RMSCC 2394</name>
    <dbReference type="NCBI Taxonomy" id="404692"/>
    <lineage>
        <taxon>Eukaryota</taxon>
        <taxon>Fungi</taxon>
        <taxon>Dikarya</taxon>
        <taxon>Ascomycota</taxon>
        <taxon>Pezizomycotina</taxon>
        <taxon>Eurotiomycetes</taxon>
        <taxon>Eurotiomycetidae</taxon>
        <taxon>Onygenales</taxon>
        <taxon>Onygenaceae</taxon>
        <taxon>Coccidioides</taxon>
    </lineage>
</organism>
<reference evidence="3" key="1">
    <citation type="journal article" date="2010" name="Genome Res.">
        <title>Population genomic sequencing of Coccidioides fungi reveals recent hybridization and transposon control.</title>
        <authorList>
            <person name="Neafsey D.E."/>
            <person name="Barker B.M."/>
            <person name="Sharpton T.J."/>
            <person name="Stajich J.E."/>
            <person name="Park D.J."/>
            <person name="Whiston E."/>
            <person name="Hung C.-Y."/>
            <person name="McMahan C."/>
            <person name="White J."/>
            <person name="Sykes S."/>
            <person name="Heiman D."/>
            <person name="Young S."/>
            <person name="Zeng Q."/>
            <person name="Abouelleil A."/>
            <person name="Aftuck L."/>
            <person name="Bessette D."/>
            <person name="Brown A."/>
            <person name="FitzGerald M."/>
            <person name="Lui A."/>
            <person name="Macdonald J.P."/>
            <person name="Priest M."/>
            <person name="Orbach M.J."/>
            <person name="Galgiani J.N."/>
            <person name="Kirkland T.N."/>
            <person name="Cole G.T."/>
            <person name="Birren B.W."/>
            <person name="Henn M.R."/>
            <person name="Taylor J.W."/>
            <person name="Rounsley S.D."/>
        </authorList>
    </citation>
    <scope>NUCLEOTIDE SEQUENCE [LARGE SCALE GENOMIC DNA]</scope>
    <source>
        <strain evidence="3">RMSCC 2394</strain>
    </source>
</reference>
<gene>
    <name evidence="2" type="ORF">CIRG_10157</name>
</gene>
<dbReference type="Proteomes" id="UP000054565">
    <property type="component" value="Unassembled WGS sequence"/>
</dbReference>
<feature type="compositionally biased region" description="Polar residues" evidence="1">
    <location>
        <begin position="1"/>
        <end position="20"/>
    </location>
</feature>
<evidence type="ECO:0000313" key="3">
    <source>
        <dbReference type="Proteomes" id="UP000054565"/>
    </source>
</evidence>
<evidence type="ECO:0000256" key="1">
    <source>
        <dbReference type="SAM" id="MobiDB-lite"/>
    </source>
</evidence>
<evidence type="ECO:0000313" key="2">
    <source>
        <dbReference type="EMBL" id="KMP02334.1"/>
    </source>
</evidence>
<dbReference type="EMBL" id="DS028102">
    <property type="protein sequence ID" value="KMP02334.1"/>
    <property type="molecule type" value="Genomic_DNA"/>
</dbReference>
<protein>
    <submittedName>
        <fullName evidence="2">Uncharacterized protein</fullName>
    </submittedName>
</protein>
<dbReference type="AlphaFoldDB" id="A0A0J6Y5L6"/>
<proteinExistence type="predicted"/>
<sequence>MSDSFGTQHAQEQLGNSNIAKDSRPTRIIVPSLSGPGLLSNRGREECKIQPLDMASGPQHDDSALRACNPLSLEDYRQHEQPVTKAACEAQGSTGCRDMMVERVCKTHSRRLFAVTPIHN</sequence>
<name>A0A0J6Y5L6_COCIT</name>
<accession>A0A0J6Y5L6</accession>